<dbReference type="InterPro" id="IPR016024">
    <property type="entry name" value="ARM-type_fold"/>
</dbReference>
<feature type="region of interest" description="Disordered" evidence="3">
    <location>
        <begin position="381"/>
        <end position="406"/>
    </location>
</feature>
<evidence type="ECO:0000313" key="6">
    <source>
        <dbReference type="EMBL" id="CAC5359771.1"/>
    </source>
</evidence>
<sequence length="597" mass="69269">MAQIPSRKCDVCKGVNVSTASLYCEECEQSLCKGCNDFHGRFCKDHNVTCKCLTCTECMTSSHNGHTTDPIEDAVDLYRENAIKIHGKLKAKVEILHGTLETIKTNKMRQLQSDYDSYVHKVEKTSQELYGIVDDIKKIDITTMSDFKTIEKQDLDAKRVFFQRHYDESNGTLLQIENLLQESHGVTFIKECERLQKEVHNMIEIDQTLQAHQPIENFSEDKFMRAVIGEIDNRLNKSILKEKKNEIELLTNGIKKHERKVYQLQEEADFHNKELKHKQAQIEELSRILYEKEIKVYELQKEVVYLNEGIKHKKAEIENLSQKQDNDIKKLQQRLQKEIKEKEQLKNKIDRPIAAFLVQDRQILEHKKKQTERYSHDLQSVGGVQTKHNEDPSRESSRRWEPCGSSLKEPEKTGKLYFTTADGSTPTTPTVKMPLERIRDHLKDFVVDKAVRNEEILDWIETNLDDFTTRDKHFLRALMTAVCSSAITGRGSSAKVDATRITARGIILQKYLDHQAEFELEALYALQALVHKLQHPPGVLRVLFDTLYDEDIISEDAFIQWKESKDPEEQEGKGVAMKQVVQFFEWLREADDEVNSC</sequence>
<keyword evidence="1" id="KW-0862">Zinc</keyword>
<keyword evidence="2" id="KW-0175">Coiled coil</keyword>
<dbReference type="AlphaFoldDB" id="A0A6J8A3R5"/>
<feature type="domain" description="W2" evidence="5">
    <location>
        <begin position="424"/>
        <end position="597"/>
    </location>
</feature>
<dbReference type="InterPro" id="IPR003307">
    <property type="entry name" value="W2_domain"/>
</dbReference>
<keyword evidence="7" id="KW-1185">Reference proteome</keyword>
<accession>A0A6J8A3R5</accession>
<feature type="compositionally biased region" description="Basic and acidic residues" evidence="3">
    <location>
        <begin position="387"/>
        <end position="401"/>
    </location>
</feature>
<gene>
    <name evidence="6" type="ORF">MCOR_2508</name>
</gene>
<dbReference type="SUPFAM" id="SSF57845">
    <property type="entry name" value="B-box zinc-binding domain"/>
    <property type="match status" value="1"/>
</dbReference>
<dbReference type="CDD" id="cd11559">
    <property type="entry name" value="W2_eIF4G1_like"/>
    <property type="match status" value="1"/>
</dbReference>
<feature type="coiled-coil region" evidence="2">
    <location>
        <begin position="314"/>
        <end position="348"/>
    </location>
</feature>
<feature type="domain" description="B box-type" evidence="4">
    <location>
        <begin position="7"/>
        <end position="51"/>
    </location>
</feature>
<dbReference type="InterPro" id="IPR000315">
    <property type="entry name" value="Znf_B-box"/>
</dbReference>
<dbReference type="SUPFAM" id="SSF48371">
    <property type="entry name" value="ARM repeat"/>
    <property type="match status" value="1"/>
</dbReference>
<dbReference type="FunFam" id="1.25.40.180:FF:000042">
    <property type="entry name" value="Eukaryotic translation initiation factor 4 gamma"/>
    <property type="match status" value="1"/>
</dbReference>
<evidence type="ECO:0000256" key="1">
    <source>
        <dbReference type="PROSITE-ProRule" id="PRU00024"/>
    </source>
</evidence>
<reference evidence="6 7" key="1">
    <citation type="submission" date="2020-06" db="EMBL/GenBank/DDBJ databases">
        <authorList>
            <person name="Li R."/>
            <person name="Bekaert M."/>
        </authorList>
    </citation>
    <scope>NUCLEOTIDE SEQUENCE [LARGE SCALE GENOMIC DNA]</scope>
    <source>
        <strain evidence="7">wild</strain>
    </source>
</reference>
<keyword evidence="1" id="KW-0863">Zinc-finger</keyword>
<evidence type="ECO:0000256" key="3">
    <source>
        <dbReference type="SAM" id="MobiDB-lite"/>
    </source>
</evidence>
<dbReference type="CDD" id="cd19757">
    <property type="entry name" value="Bbox1"/>
    <property type="match status" value="1"/>
</dbReference>
<dbReference type="Pfam" id="PF02020">
    <property type="entry name" value="W2"/>
    <property type="match status" value="1"/>
</dbReference>
<name>A0A6J8A3R5_MYTCO</name>
<dbReference type="SMART" id="SM00515">
    <property type="entry name" value="eIF5C"/>
    <property type="match status" value="1"/>
</dbReference>
<protein>
    <submittedName>
        <fullName evidence="6">EIF4G</fullName>
    </submittedName>
</protein>
<dbReference type="Proteomes" id="UP000507470">
    <property type="component" value="Unassembled WGS sequence"/>
</dbReference>
<evidence type="ECO:0000313" key="7">
    <source>
        <dbReference type="Proteomes" id="UP000507470"/>
    </source>
</evidence>
<dbReference type="OrthoDB" id="5800423at2759"/>
<dbReference type="GO" id="GO:0008270">
    <property type="term" value="F:zinc ion binding"/>
    <property type="evidence" value="ECO:0007669"/>
    <property type="project" value="UniProtKB-KW"/>
</dbReference>
<feature type="coiled-coil region" evidence="2">
    <location>
        <begin position="240"/>
        <end position="288"/>
    </location>
</feature>
<dbReference type="EMBL" id="CACVKT020000520">
    <property type="protein sequence ID" value="CAC5359771.1"/>
    <property type="molecule type" value="Genomic_DNA"/>
</dbReference>
<evidence type="ECO:0000256" key="2">
    <source>
        <dbReference type="SAM" id="Coils"/>
    </source>
</evidence>
<evidence type="ECO:0000259" key="5">
    <source>
        <dbReference type="PROSITE" id="PS51363"/>
    </source>
</evidence>
<organism evidence="6 7">
    <name type="scientific">Mytilus coruscus</name>
    <name type="common">Sea mussel</name>
    <dbReference type="NCBI Taxonomy" id="42192"/>
    <lineage>
        <taxon>Eukaryota</taxon>
        <taxon>Metazoa</taxon>
        <taxon>Spiralia</taxon>
        <taxon>Lophotrochozoa</taxon>
        <taxon>Mollusca</taxon>
        <taxon>Bivalvia</taxon>
        <taxon>Autobranchia</taxon>
        <taxon>Pteriomorphia</taxon>
        <taxon>Mytilida</taxon>
        <taxon>Mytiloidea</taxon>
        <taxon>Mytilidae</taxon>
        <taxon>Mytilinae</taxon>
        <taxon>Mytilus</taxon>
    </lineage>
</organism>
<keyword evidence="1" id="KW-0479">Metal-binding</keyword>
<evidence type="ECO:0000259" key="4">
    <source>
        <dbReference type="PROSITE" id="PS50119"/>
    </source>
</evidence>
<proteinExistence type="predicted"/>
<dbReference type="PROSITE" id="PS50119">
    <property type="entry name" value="ZF_BBOX"/>
    <property type="match status" value="1"/>
</dbReference>
<dbReference type="Gene3D" id="1.25.40.180">
    <property type="match status" value="1"/>
</dbReference>
<dbReference type="PROSITE" id="PS51363">
    <property type="entry name" value="W2"/>
    <property type="match status" value="1"/>
</dbReference>